<proteinExistence type="predicted"/>
<name>A0A3M7R310_BRAPC</name>
<accession>A0A3M7R310</accession>
<protein>
    <submittedName>
        <fullName evidence="1">Uncharacterized protein</fullName>
    </submittedName>
</protein>
<gene>
    <name evidence="1" type="ORF">BpHYR1_027949</name>
</gene>
<dbReference type="Proteomes" id="UP000276133">
    <property type="component" value="Unassembled WGS sequence"/>
</dbReference>
<dbReference type="EMBL" id="REGN01004417">
    <property type="protein sequence ID" value="RNA17615.1"/>
    <property type="molecule type" value="Genomic_DNA"/>
</dbReference>
<organism evidence="1 2">
    <name type="scientific">Brachionus plicatilis</name>
    <name type="common">Marine rotifer</name>
    <name type="synonym">Brachionus muelleri</name>
    <dbReference type="NCBI Taxonomy" id="10195"/>
    <lineage>
        <taxon>Eukaryota</taxon>
        <taxon>Metazoa</taxon>
        <taxon>Spiralia</taxon>
        <taxon>Gnathifera</taxon>
        <taxon>Rotifera</taxon>
        <taxon>Eurotatoria</taxon>
        <taxon>Monogononta</taxon>
        <taxon>Pseudotrocha</taxon>
        <taxon>Ploima</taxon>
        <taxon>Brachionidae</taxon>
        <taxon>Brachionus</taxon>
    </lineage>
</organism>
<dbReference type="AlphaFoldDB" id="A0A3M7R310"/>
<keyword evidence="2" id="KW-1185">Reference proteome</keyword>
<evidence type="ECO:0000313" key="2">
    <source>
        <dbReference type="Proteomes" id="UP000276133"/>
    </source>
</evidence>
<sequence length="106" mass="12593">MNLNRKRSLLDDGKLKSSSSIENHMNFYLNHNLDTLIFQIKFLEESIKDQLEKKRFILHDHELQFALDDLLLNTSFASQYAFRLFRSKAHMRRNVDGMAIEGRFNC</sequence>
<evidence type="ECO:0000313" key="1">
    <source>
        <dbReference type="EMBL" id="RNA17615.1"/>
    </source>
</evidence>
<reference evidence="1 2" key="1">
    <citation type="journal article" date="2018" name="Sci. Rep.">
        <title>Genomic signatures of local adaptation to the degree of environmental predictability in rotifers.</title>
        <authorList>
            <person name="Franch-Gras L."/>
            <person name="Hahn C."/>
            <person name="Garcia-Roger E.M."/>
            <person name="Carmona M.J."/>
            <person name="Serra M."/>
            <person name="Gomez A."/>
        </authorList>
    </citation>
    <scope>NUCLEOTIDE SEQUENCE [LARGE SCALE GENOMIC DNA]</scope>
    <source>
        <strain evidence="1">HYR1</strain>
    </source>
</reference>
<comment type="caution">
    <text evidence="1">The sequence shown here is derived from an EMBL/GenBank/DDBJ whole genome shotgun (WGS) entry which is preliminary data.</text>
</comment>